<proteinExistence type="predicted"/>
<dbReference type="RefSeq" id="XP_067920286.1">
    <property type="nucleotide sequence ID" value="XM_068067739.1"/>
</dbReference>
<reference evidence="1 2" key="1">
    <citation type="journal article" date="2017" name="Int. J. Parasitol.">
        <title>The genome of the protozoan parasite Cystoisospora suis and a reverse vaccinology approach to identify vaccine candidates.</title>
        <authorList>
            <person name="Palmieri N."/>
            <person name="Shrestha A."/>
            <person name="Ruttkowski B."/>
            <person name="Beck T."/>
            <person name="Vogl C."/>
            <person name="Tomley F."/>
            <person name="Blake D.P."/>
            <person name="Joachim A."/>
        </authorList>
    </citation>
    <scope>NUCLEOTIDE SEQUENCE [LARGE SCALE GENOMIC DNA]</scope>
    <source>
        <strain evidence="1 2">Wien I</strain>
    </source>
</reference>
<dbReference type="OrthoDB" id="346649at2759"/>
<keyword evidence="1" id="KW-0418">Kinase</keyword>
<keyword evidence="2" id="KW-1185">Reference proteome</keyword>
<organism evidence="1 2">
    <name type="scientific">Cystoisospora suis</name>
    <dbReference type="NCBI Taxonomy" id="483139"/>
    <lineage>
        <taxon>Eukaryota</taxon>
        <taxon>Sar</taxon>
        <taxon>Alveolata</taxon>
        <taxon>Apicomplexa</taxon>
        <taxon>Conoidasida</taxon>
        <taxon>Coccidia</taxon>
        <taxon>Eucoccidiorida</taxon>
        <taxon>Eimeriorina</taxon>
        <taxon>Sarcocystidae</taxon>
        <taxon>Cystoisospora</taxon>
    </lineage>
</organism>
<dbReference type="GeneID" id="94430950"/>
<keyword evidence="1" id="KW-0808">Transferase</keyword>
<name>A0A2C6KDD5_9APIC</name>
<comment type="caution">
    <text evidence="1">The sequence shown here is derived from an EMBL/GenBank/DDBJ whole genome shotgun (WGS) entry which is preliminary data.</text>
</comment>
<dbReference type="VEuPathDB" id="ToxoDB:CSUI_007594"/>
<protein>
    <submittedName>
        <fullName evidence="1">Adenylate kinase</fullName>
    </submittedName>
</protein>
<evidence type="ECO:0000313" key="2">
    <source>
        <dbReference type="Proteomes" id="UP000221165"/>
    </source>
</evidence>
<dbReference type="Proteomes" id="UP000221165">
    <property type="component" value="Unassembled WGS sequence"/>
</dbReference>
<sequence length="243" mass="27850">MLKKGEEEIFLSSLEDNASIQKDESDSLEPTCAIYLEFSEMVKHYKIRKAIDPFFLSPDDPDTLPPLPDIRSILALAEDCQSLQEAPEDRRTSPPYSPLFPFLPPLPILFYGETGHYCPVSLRRQQWLLPGRPEFPVYIHQKVYFCHDEKTMTLFSIHPAEFIPSSYLLNEADEEEEYLQSQLRMYKEGRLPGPLHAHSSSSMIEGPESPRGKSDFYVGTAALDEQSNYFKSAIRKEVYTPPP</sequence>
<dbReference type="GO" id="GO:0016301">
    <property type="term" value="F:kinase activity"/>
    <property type="evidence" value="ECO:0007669"/>
    <property type="project" value="UniProtKB-KW"/>
</dbReference>
<feature type="non-terminal residue" evidence="1">
    <location>
        <position position="243"/>
    </location>
</feature>
<evidence type="ECO:0000313" key="1">
    <source>
        <dbReference type="EMBL" id="PHJ18580.1"/>
    </source>
</evidence>
<accession>A0A2C6KDD5</accession>
<gene>
    <name evidence="1" type="ORF">CSUI_007594</name>
</gene>
<dbReference type="EMBL" id="MIGC01004047">
    <property type="protein sequence ID" value="PHJ18580.1"/>
    <property type="molecule type" value="Genomic_DNA"/>
</dbReference>
<dbReference type="AlphaFoldDB" id="A0A2C6KDD5"/>